<evidence type="ECO:0000313" key="3">
    <source>
        <dbReference type="Proteomes" id="UP001149140"/>
    </source>
</evidence>
<dbReference type="InterPro" id="IPR029063">
    <property type="entry name" value="SAM-dependent_MTases_sf"/>
</dbReference>
<sequence length="193" mass="20676">MAAFAPWLPAAPARVLDCACGIGLLAAGLARAGYDTHASDLSPDMVRRTRALGVDARVCGWEDLPPTGDFDTVLCVGNSISHARDRRAALSAMAGALRPGGTLILTSRNWEREQAGGAEEVERGGRRVRVTRVWSPGTPTTLEVTVGAVTERLTVWPFTADELRDDLRAAGLEPRESTHTPEAERYLVTAAFP</sequence>
<dbReference type="PANTHER" id="PTHR43464:SF92">
    <property type="entry name" value="SLR1071 PROTEIN"/>
    <property type="match status" value="1"/>
</dbReference>
<dbReference type="GO" id="GO:0032259">
    <property type="term" value="P:methylation"/>
    <property type="evidence" value="ECO:0007669"/>
    <property type="project" value="UniProtKB-KW"/>
</dbReference>
<keyword evidence="2" id="KW-0808">Transferase</keyword>
<evidence type="ECO:0000259" key="1">
    <source>
        <dbReference type="Pfam" id="PF13649"/>
    </source>
</evidence>
<organism evidence="2 3">
    <name type="scientific">Solirubrobacter ginsenosidimutans</name>
    <dbReference type="NCBI Taxonomy" id="490573"/>
    <lineage>
        <taxon>Bacteria</taxon>
        <taxon>Bacillati</taxon>
        <taxon>Actinomycetota</taxon>
        <taxon>Thermoleophilia</taxon>
        <taxon>Solirubrobacterales</taxon>
        <taxon>Solirubrobacteraceae</taxon>
        <taxon>Solirubrobacter</taxon>
    </lineage>
</organism>
<dbReference type="RefSeq" id="WP_270038498.1">
    <property type="nucleotide sequence ID" value="NZ_JAPDOD010000003.1"/>
</dbReference>
<dbReference type="Pfam" id="PF13649">
    <property type="entry name" value="Methyltransf_25"/>
    <property type="match status" value="1"/>
</dbReference>
<gene>
    <name evidence="2" type="ORF">OM076_05600</name>
</gene>
<name>A0A9X3MU53_9ACTN</name>
<keyword evidence="2" id="KW-0489">Methyltransferase</keyword>
<dbReference type="AlphaFoldDB" id="A0A9X3MU53"/>
<accession>A0A9X3MU53</accession>
<dbReference type="CDD" id="cd02440">
    <property type="entry name" value="AdoMet_MTases"/>
    <property type="match status" value="1"/>
</dbReference>
<dbReference type="Proteomes" id="UP001149140">
    <property type="component" value="Unassembled WGS sequence"/>
</dbReference>
<proteinExistence type="predicted"/>
<protein>
    <submittedName>
        <fullName evidence="2">Class I SAM-dependent methyltransferase</fullName>
    </submittedName>
</protein>
<dbReference type="GO" id="GO:0008168">
    <property type="term" value="F:methyltransferase activity"/>
    <property type="evidence" value="ECO:0007669"/>
    <property type="project" value="UniProtKB-KW"/>
</dbReference>
<feature type="domain" description="Methyltransferase" evidence="1">
    <location>
        <begin position="15"/>
        <end position="101"/>
    </location>
</feature>
<comment type="caution">
    <text evidence="2">The sequence shown here is derived from an EMBL/GenBank/DDBJ whole genome shotgun (WGS) entry which is preliminary data.</text>
</comment>
<reference evidence="2" key="1">
    <citation type="submission" date="2022-10" db="EMBL/GenBank/DDBJ databases">
        <title>The WGS of Solirubrobacter ginsenosidimutans DSM 21036.</title>
        <authorList>
            <person name="Jiang Z."/>
        </authorList>
    </citation>
    <scope>NUCLEOTIDE SEQUENCE</scope>
    <source>
        <strain evidence="2">DSM 21036</strain>
    </source>
</reference>
<keyword evidence="3" id="KW-1185">Reference proteome</keyword>
<evidence type="ECO:0000313" key="2">
    <source>
        <dbReference type="EMBL" id="MDA0159728.1"/>
    </source>
</evidence>
<dbReference type="InterPro" id="IPR041698">
    <property type="entry name" value="Methyltransf_25"/>
</dbReference>
<dbReference type="Gene3D" id="3.40.50.150">
    <property type="entry name" value="Vaccinia Virus protein VP39"/>
    <property type="match status" value="1"/>
</dbReference>
<dbReference type="EMBL" id="JAPDOD010000003">
    <property type="protein sequence ID" value="MDA0159728.1"/>
    <property type="molecule type" value="Genomic_DNA"/>
</dbReference>
<dbReference type="PANTHER" id="PTHR43464">
    <property type="entry name" value="METHYLTRANSFERASE"/>
    <property type="match status" value="1"/>
</dbReference>
<dbReference type="SUPFAM" id="SSF53335">
    <property type="entry name" value="S-adenosyl-L-methionine-dependent methyltransferases"/>
    <property type="match status" value="1"/>
</dbReference>